<keyword evidence="2" id="KW-1185">Reference proteome</keyword>
<dbReference type="AlphaFoldDB" id="A0A9P0MUE8"/>
<evidence type="ECO:0000313" key="2">
    <source>
        <dbReference type="Proteomes" id="UP001152798"/>
    </source>
</evidence>
<sequence length="85" mass="9324">MELESNRTVAIELHKMSKDELALKYGGAHSTAAIKRQEAAKERGIKEVEDPSNLGLQQCYNSVFLAPNVSVPIAISSKNRSIRAL</sequence>
<reference evidence="1" key="1">
    <citation type="submission" date="2022-01" db="EMBL/GenBank/DDBJ databases">
        <authorList>
            <person name="King R."/>
        </authorList>
    </citation>
    <scope>NUCLEOTIDE SEQUENCE</scope>
</reference>
<name>A0A9P0MUE8_NEZVI</name>
<accession>A0A9P0MUE8</accession>
<evidence type="ECO:0000313" key="1">
    <source>
        <dbReference type="EMBL" id="CAH1402927.1"/>
    </source>
</evidence>
<dbReference type="Proteomes" id="UP001152798">
    <property type="component" value="Chromosome 5"/>
</dbReference>
<proteinExistence type="predicted"/>
<protein>
    <submittedName>
        <fullName evidence="1">Uncharacterized protein</fullName>
    </submittedName>
</protein>
<gene>
    <name evidence="1" type="ORF">NEZAVI_LOCUS11631</name>
</gene>
<organism evidence="1 2">
    <name type="scientific">Nezara viridula</name>
    <name type="common">Southern green stink bug</name>
    <name type="synonym">Cimex viridulus</name>
    <dbReference type="NCBI Taxonomy" id="85310"/>
    <lineage>
        <taxon>Eukaryota</taxon>
        <taxon>Metazoa</taxon>
        <taxon>Ecdysozoa</taxon>
        <taxon>Arthropoda</taxon>
        <taxon>Hexapoda</taxon>
        <taxon>Insecta</taxon>
        <taxon>Pterygota</taxon>
        <taxon>Neoptera</taxon>
        <taxon>Paraneoptera</taxon>
        <taxon>Hemiptera</taxon>
        <taxon>Heteroptera</taxon>
        <taxon>Panheteroptera</taxon>
        <taxon>Pentatomomorpha</taxon>
        <taxon>Pentatomoidea</taxon>
        <taxon>Pentatomidae</taxon>
        <taxon>Pentatominae</taxon>
        <taxon>Nezara</taxon>
    </lineage>
</organism>
<dbReference type="EMBL" id="OV725081">
    <property type="protein sequence ID" value="CAH1402927.1"/>
    <property type="molecule type" value="Genomic_DNA"/>
</dbReference>